<evidence type="ECO:0000256" key="3">
    <source>
        <dbReference type="RuleBase" id="RU000363"/>
    </source>
</evidence>
<dbReference type="PANTHER" id="PTHR43157:SF31">
    <property type="entry name" value="PHOSPHATIDYLINOSITOL-GLYCAN BIOSYNTHESIS CLASS F PROTEIN"/>
    <property type="match status" value="1"/>
</dbReference>
<dbReference type="SUPFAM" id="SSF51735">
    <property type="entry name" value="NAD(P)-binding Rossmann-fold domains"/>
    <property type="match status" value="1"/>
</dbReference>
<dbReference type="GO" id="GO:0016491">
    <property type="term" value="F:oxidoreductase activity"/>
    <property type="evidence" value="ECO:0007669"/>
    <property type="project" value="UniProtKB-KW"/>
</dbReference>
<dbReference type="RefSeq" id="WP_377769307.1">
    <property type="nucleotide sequence ID" value="NZ_JBHUHO010000003.1"/>
</dbReference>
<dbReference type="Proteomes" id="UP001597362">
    <property type="component" value="Unassembled WGS sequence"/>
</dbReference>
<evidence type="ECO:0000313" key="5">
    <source>
        <dbReference type="Proteomes" id="UP001597362"/>
    </source>
</evidence>
<protein>
    <submittedName>
        <fullName evidence="4">SDR family oxidoreductase</fullName>
        <ecNumber evidence="4">1.-.-.-</ecNumber>
    </submittedName>
</protein>
<evidence type="ECO:0000256" key="2">
    <source>
        <dbReference type="ARBA" id="ARBA00023002"/>
    </source>
</evidence>
<accession>A0ABW4YF65</accession>
<keyword evidence="2 4" id="KW-0560">Oxidoreductase</keyword>
<dbReference type="InterPro" id="IPR020904">
    <property type="entry name" value="Sc_DH/Rdtase_CS"/>
</dbReference>
<dbReference type="InterPro" id="IPR002347">
    <property type="entry name" value="SDR_fam"/>
</dbReference>
<organism evidence="4 5">
    <name type="scientific">Paenibacillus yanchengensis</name>
    <dbReference type="NCBI Taxonomy" id="2035833"/>
    <lineage>
        <taxon>Bacteria</taxon>
        <taxon>Bacillati</taxon>
        <taxon>Bacillota</taxon>
        <taxon>Bacilli</taxon>
        <taxon>Bacillales</taxon>
        <taxon>Paenibacillaceae</taxon>
        <taxon>Paenibacillus</taxon>
    </lineage>
</organism>
<sequence length="282" mass="31179">MDKKEMEGKYCIVTGANSGIGKETAIGLAKAGAYVVFTARDKKRGEEARAEIVKRSGNEHVELLVADLSTHAGVQSLATQYLQKHDQLHVLVNNVGGLFQTFEKNKDGMELTFALNYYAPFLLTHLLLDTMKKSAPARIINVASRVQAESLHIGKLLHPAPYKSMQVYGTSKLAVIMFTYTIAEKLQGTGVTVNAVHPGVIFTPQSARVAPTFFSPLLKLFMSSPEKGAQPSLRLAMEPTLQTVSGNYYNQFTPKRTVPFSYDKQEQEKLYEWSLALVGKYS</sequence>
<dbReference type="PANTHER" id="PTHR43157">
    <property type="entry name" value="PHOSPHATIDYLINOSITOL-GLYCAN BIOSYNTHESIS CLASS F PROTEIN-RELATED"/>
    <property type="match status" value="1"/>
</dbReference>
<gene>
    <name evidence="4" type="ORF">ACFSJH_01035</name>
</gene>
<dbReference type="PRINTS" id="PR00081">
    <property type="entry name" value="GDHRDH"/>
</dbReference>
<name>A0ABW4YF65_9BACL</name>
<dbReference type="Pfam" id="PF00106">
    <property type="entry name" value="adh_short"/>
    <property type="match status" value="1"/>
</dbReference>
<dbReference type="CDD" id="cd05327">
    <property type="entry name" value="retinol-DH_like_SDR_c_like"/>
    <property type="match status" value="1"/>
</dbReference>
<reference evidence="5" key="1">
    <citation type="journal article" date="2019" name="Int. J. Syst. Evol. Microbiol.">
        <title>The Global Catalogue of Microorganisms (GCM) 10K type strain sequencing project: providing services to taxonomists for standard genome sequencing and annotation.</title>
        <authorList>
            <consortium name="The Broad Institute Genomics Platform"/>
            <consortium name="The Broad Institute Genome Sequencing Center for Infectious Disease"/>
            <person name="Wu L."/>
            <person name="Ma J."/>
        </authorList>
    </citation>
    <scope>NUCLEOTIDE SEQUENCE [LARGE SCALE GENOMIC DNA]</scope>
    <source>
        <strain evidence="5">GH52</strain>
    </source>
</reference>
<proteinExistence type="inferred from homology"/>
<evidence type="ECO:0000256" key="1">
    <source>
        <dbReference type="ARBA" id="ARBA00006484"/>
    </source>
</evidence>
<comment type="caution">
    <text evidence="4">The sequence shown here is derived from an EMBL/GenBank/DDBJ whole genome shotgun (WGS) entry which is preliminary data.</text>
</comment>
<comment type="similarity">
    <text evidence="1 3">Belongs to the short-chain dehydrogenases/reductases (SDR) family.</text>
</comment>
<evidence type="ECO:0000313" key="4">
    <source>
        <dbReference type="EMBL" id="MFD2114336.1"/>
    </source>
</evidence>
<dbReference type="Gene3D" id="3.40.50.720">
    <property type="entry name" value="NAD(P)-binding Rossmann-like Domain"/>
    <property type="match status" value="1"/>
</dbReference>
<dbReference type="EC" id="1.-.-.-" evidence="4"/>
<dbReference type="EMBL" id="JBHUHO010000003">
    <property type="protein sequence ID" value="MFD2114336.1"/>
    <property type="molecule type" value="Genomic_DNA"/>
</dbReference>
<dbReference type="PRINTS" id="PR00080">
    <property type="entry name" value="SDRFAMILY"/>
</dbReference>
<dbReference type="InterPro" id="IPR036291">
    <property type="entry name" value="NAD(P)-bd_dom_sf"/>
</dbReference>
<dbReference type="PROSITE" id="PS00061">
    <property type="entry name" value="ADH_SHORT"/>
    <property type="match status" value="1"/>
</dbReference>
<keyword evidence="5" id="KW-1185">Reference proteome</keyword>